<dbReference type="EMBL" id="JAUJEB010000001">
    <property type="protein sequence ID" value="MDN5213029.1"/>
    <property type="molecule type" value="Genomic_DNA"/>
</dbReference>
<evidence type="ECO:0000313" key="1">
    <source>
        <dbReference type="EMBL" id="MDN5213029.1"/>
    </source>
</evidence>
<keyword evidence="2" id="KW-1185">Reference proteome</keyword>
<gene>
    <name evidence="1" type="ORF">QQ020_13260</name>
</gene>
<protein>
    <recommendedName>
        <fullName evidence="3">Outer membrane protein beta-barrel domain-containing protein</fullName>
    </recommendedName>
</protein>
<reference evidence="1" key="1">
    <citation type="submission" date="2023-06" db="EMBL/GenBank/DDBJ databases">
        <title>Genomic of Agaribacillus aureum.</title>
        <authorList>
            <person name="Wang G."/>
        </authorList>
    </citation>
    <scope>NUCLEOTIDE SEQUENCE</scope>
    <source>
        <strain evidence="1">BMA12</strain>
    </source>
</reference>
<dbReference type="Proteomes" id="UP001172083">
    <property type="component" value="Unassembled WGS sequence"/>
</dbReference>
<evidence type="ECO:0008006" key="3">
    <source>
        <dbReference type="Google" id="ProtNLM"/>
    </source>
</evidence>
<proteinExistence type="predicted"/>
<evidence type="ECO:0000313" key="2">
    <source>
        <dbReference type="Proteomes" id="UP001172083"/>
    </source>
</evidence>
<accession>A0ABT8L5N0</accession>
<sequence>MKTLITVILFFLVTKLCAQERMSLRTIPFIPQSKEGVYVESVIDKRKVKSLGIQEKINGEKTELFLKEGAETALESFYEKSLKKDSHKEPVYIELKALNVQESKRRMNDGIVKVARAHVEMSFLQMEDGMLKEMYAIKHNEDEVFALHEKAQLYATHEKRIRAALEYCMHYFLKNYDKVKPVFSDANFTPLRENEKMDKKLGQWFNLVTVKGMGSTYFQGYGISYTGFVDSKKGLIRPYETSFELTWARKDVAEENGYEEVNSFVLRPELYFFYKRLFQGVYASMSTNAPLGFELLEDLSGDNSFNFVIGIGASQGLRFIPWQKRGLVFGVDFFQQFETSEVYRFDLGVEFVLGINF</sequence>
<name>A0ABT8L5N0_9BACT</name>
<dbReference type="RefSeq" id="WP_346758345.1">
    <property type="nucleotide sequence ID" value="NZ_JAUJEB010000001.1"/>
</dbReference>
<organism evidence="1 2">
    <name type="scientific">Agaribacillus aureus</name>
    <dbReference type="NCBI Taxonomy" id="3051825"/>
    <lineage>
        <taxon>Bacteria</taxon>
        <taxon>Pseudomonadati</taxon>
        <taxon>Bacteroidota</taxon>
        <taxon>Cytophagia</taxon>
        <taxon>Cytophagales</taxon>
        <taxon>Splendidivirgaceae</taxon>
        <taxon>Agaribacillus</taxon>
    </lineage>
</organism>
<comment type="caution">
    <text evidence="1">The sequence shown here is derived from an EMBL/GenBank/DDBJ whole genome shotgun (WGS) entry which is preliminary data.</text>
</comment>